<keyword evidence="2" id="KW-0479">Metal-binding</keyword>
<accession>A0A4V6ET87</accession>
<dbReference type="OrthoDB" id="444325at2759"/>
<reference evidence="8 9" key="1">
    <citation type="submission" date="2019-05" db="EMBL/GenBank/DDBJ databases">
        <title>Sporisorium graminicola CBS 10092 draft sequencing and annotation.</title>
        <authorList>
            <person name="Solano-Gonzalez S."/>
            <person name="Caddick M.X."/>
            <person name="Darby A."/>
        </authorList>
    </citation>
    <scope>NUCLEOTIDE SEQUENCE [LARGE SCALE GENOMIC DNA]</scope>
    <source>
        <strain evidence="8 9">CBS 10092</strain>
    </source>
</reference>
<evidence type="ECO:0008006" key="10">
    <source>
        <dbReference type="Google" id="ProtNLM"/>
    </source>
</evidence>
<dbReference type="GO" id="GO:0071014">
    <property type="term" value="C:post-mRNA release spliceosomal complex"/>
    <property type="evidence" value="ECO:0007669"/>
    <property type="project" value="TreeGrafter"/>
</dbReference>
<dbReference type="Pfam" id="PF04677">
    <property type="entry name" value="CwfJ_C_1"/>
    <property type="match status" value="1"/>
</dbReference>
<dbReference type="Proteomes" id="UP000306050">
    <property type="component" value="Chromosome SGRAM_6"/>
</dbReference>
<dbReference type="SUPFAM" id="SSF57756">
    <property type="entry name" value="Retrovirus zinc finger-like domains"/>
    <property type="match status" value="1"/>
</dbReference>
<feature type="region of interest" description="Disordered" evidence="5">
    <location>
        <begin position="185"/>
        <end position="214"/>
    </location>
</feature>
<dbReference type="AlphaFoldDB" id="A0A4V6ET87"/>
<name>A0A4V6ET87_9BASI</name>
<evidence type="ECO:0000256" key="3">
    <source>
        <dbReference type="ARBA" id="ARBA00022771"/>
    </source>
</evidence>
<dbReference type="KEGG" id="sgra:EX895_005199"/>
<feature type="compositionally biased region" description="Low complexity" evidence="5">
    <location>
        <begin position="185"/>
        <end position="198"/>
    </location>
</feature>
<gene>
    <name evidence="8" type="ORF">EX895_005199</name>
</gene>
<feature type="region of interest" description="Disordered" evidence="5">
    <location>
        <begin position="398"/>
        <end position="443"/>
    </location>
</feature>
<evidence type="ECO:0000256" key="1">
    <source>
        <dbReference type="ARBA" id="ARBA00022664"/>
    </source>
</evidence>
<feature type="compositionally biased region" description="Basic and acidic residues" evidence="5">
    <location>
        <begin position="430"/>
        <end position="439"/>
    </location>
</feature>
<dbReference type="Gene3D" id="4.10.60.10">
    <property type="entry name" value="Zinc finger, CCHC-type"/>
    <property type="match status" value="1"/>
</dbReference>
<dbReference type="GO" id="GO:0061632">
    <property type="term" value="F:RNA lariat debranching enzyme activator activity"/>
    <property type="evidence" value="ECO:0007669"/>
    <property type="project" value="TreeGrafter"/>
</dbReference>
<dbReference type="InterPro" id="IPR040194">
    <property type="entry name" value="Cwf19-like"/>
</dbReference>
<organism evidence="8 9">
    <name type="scientific">Sporisorium graminicola</name>
    <dbReference type="NCBI Taxonomy" id="280036"/>
    <lineage>
        <taxon>Eukaryota</taxon>
        <taxon>Fungi</taxon>
        <taxon>Dikarya</taxon>
        <taxon>Basidiomycota</taxon>
        <taxon>Ustilaginomycotina</taxon>
        <taxon>Ustilaginomycetes</taxon>
        <taxon>Ustilaginales</taxon>
        <taxon>Ustilaginaceae</taxon>
        <taxon>Sporisorium</taxon>
    </lineage>
</organism>
<evidence type="ECO:0000313" key="8">
    <source>
        <dbReference type="EMBL" id="TKY85659.1"/>
    </source>
</evidence>
<evidence type="ECO:0000259" key="6">
    <source>
        <dbReference type="Pfam" id="PF04677"/>
    </source>
</evidence>
<sequence>MPEKILLVGPVNGRLKDLVSKVSAIQSKHGPFTSLFILGDLFHPSPADSLLAQQTDLLSNKLHLPIPTYFYQGTTPLSPAVAEAVATAATQPQKDVPQGLVKVAENLFWARGKSGVFVTKQGFRVAFVGGVWDSAKFTLGIEGEAQFDAETWYESEAQLEQDEQEAHITPATIHRLLAHPSFRLPSTPSSHLPSSQASNGTAKPGTLAAARASASATQARQAAQDAALNILTSRPPIDLLLTNCWPTGITLFSTTDPLGGLPDSTARMWGSPALARLASHACPRYHFSLAPSSATPLQDLPVGIEQDTLDMGAFWERAPYVTDLSSHLGEQRQLLDATPAGRRQLEGLKVVTRFVSLARFANEKKRRWFLALNLSPAGGQEAQAVVVPGNATQTPYFTPGPPGRGQNGKRSTAAVQGGGDMDSGPNFRFQEPRNKRQKAEAGSAEIPPPGYICRICNVEGHYIRACPSKQEQPPHPSSTSTATTSTEGRGVVQVKSQMPLPAVLPVKPSFTPHARPMIPVGPSNCWFCLSNPSVTKSLIVSIGAESYLVFPKGAFVDASISRVPADAAHLLVVPLSHTSNLLPRTHPVLAADAGDATEEEGQRTRAEMEATKAGVRAIWARTGHAMLEWTLVRVRTSSRMTHFQTQLVALLQSVVAERNVGQALDDALTAIPTHAGVLRAQADIDAFFSLHHAEEGEQLDGYFHLALHDDAEGSAGKKEWLVPLTVRDRFPVQFVRSTLAKLFELPHLADWKTSAVQESEQVEKERSAQFRKMLSS</sequence>
<evidence type="ECO:0000256" key="4">
    <source>
        <dbReference type="ARBA" id="ARBA00022833"/>
    </source>
</evidence>
<dbReference type="GO" id="GO:0008270">
    <property type="term" value="F:zinc ion binding"/>
    <property type="evidence" value="ECO:0007669"/>
    <property type="project" value="UniProtKB-KW"/>
</dbReference>
<dbReference type="Pfam" id="PF13696">
    <property type="entry name" value="zf-CCHC_2"/>
    <property type="match status" value="1"/>
</dbReference>
<keyword evidence="3" id="KW-0863">Zinc-finger</keyword>
<feature type="region of interest" description="Disordered" evidence="5">
    <location>
        <begin position="467"/>
        <end position="489"/>
    </location>
</feature>
<feature type="domain" description="Zinc knuckle CX2CX3GHX4C" evidence="7">
    <location>
        <begin position="448"/>
        <end position="467"/>
    </location>
</feature>
<evidence type="ECO:0000256" key="2">
    <source>
        <dbReference type="ARBA" id="ARBA00022723"/>
    </source>
</evidence>
<dbReference type="GeneID" id="40728094"/>
<comment type="caution">
    <text evidence="8">The sequence shown here is derived from an EMBL/GenBank/DDBJ whole genome shotgun (WGS) entry which is preliminary data.</text>
</comment>
<dbReference type="PANTHER" id="PTHR12072:SF4">
    <property type="entry name" value="CWF19-LIKE PROTEIN 1"/>
    <property type="match status" value="1"/>
</dbReference>
<keyword evidence="9" id="KW-1185">Reference proteome</keyword>
<evidence type="ECO:0000313" key="9">
    <source>
        <dbReference type="Proteomes" id="UP000306050"/>
    </source>
</evidence>
<dbReference type="GO" id="GO:0003676">
    <property type="term" value="F:nucleic acid binding"/>
    <property type="evidence" value="ECO:0007669"/>
    <property type="project" value="InterPro"/>
</dbReference>
<protein>
    <recommendedName>
        <fullName evidence="10">CCHC-type domain-containing protein</fullName>
    </recommendedName>
</protein>
<dbReference type="PANTHER" id="PTHR12072">
    <property type="entry name" value="CWF19, CELL CYCLE CONTROL PROTEIN"/>
    <property type="match status" value="1"/>
</dbReference>
<dbReference type="GO" id="GO:0000398">
    <property type="term" value="P:mRNA splicing, via spliceosome"/>
    <property type="evidence" value="ECO:0007669"/>
    <property type="project" value="TreeGrafter"/>
</dbReference>
<dbReference type="InterPro" id="IPR036875">
    <property type="entry name" value="Znf_CCHC_sf"/>
</dbReference>
<keyword evidence="1" id="KW-0507">mRNA processing</keyword>
<evidence type="ECO:0000256" key="5">
    <source>
        <dbReference type="SAM" id="MobiDB-lite"/>
    </source>
</evidence>
<feature type="compositionally biased region" description="Low complexity" evidence="5">
    <location>
        <begin position="477"/>
        <end position="486"/>
    </location>
</feature>
<evidence type="ECO:0000259" key="7">
    <source>
        <dbReference type="Pfam" id="PF13696"/>
    </source>
</evidence>
<dbReference type="InterPro" id="IPR025829">
    <property type="entry name" value="Zn_knuckle_CX2CX3GHX4C"/>
</dbReference>
<keyword evidence="4" id="KW-0862">Zinc</keyword>
<feature type="domain" description="Cwf19-like C-terminal" evidence="6">
    <location>
        <begin position="520"/>
        <end position="655"/>
    </location>
</feature>
<dbReference type="InterPro" id="IPR006768">
    <property type="entry name" value="Cwf19-like_C_dom-1"/>
</dbReference>
<proteinExistence type="predicted"/>
<dbReference type="EMBL" id="SRRM01000019">
    <property type="protein sequence ID" value="TKY85659.1"/>
    <property type="molecule type" value="Genomic_DNA"/>
</dbReference>
<dbReference type="RefSeq" id="XP_029737644.1">
    <property type="nucleotide sequence ID" value="XM_029885792.1"/>
</dbReference>